<accession>A0AAJ5UCK9</accession>
<dbReference type="Pfam" id="PF00248">
    <property type="entry name" value="Aldo_ket_red"/>
    <property type="match status" value="1"/>
</dbReference>
<dbReference type="RefSeq" id="WP_131049698.1">
    <property type="nucleotide sequence ID" value="NZ_CP112887.1"/>
</dbReference>
<dbReference type="EMBL" id="CP112887">
    <property type="protein sequence ID" value="WBW59449.1"/>
    <property type="molecule type" value="Genomic_DNA"/>
</dbReference>
<reference evidence="5 6" key="1">
    <citation type="journal article" date="2023" name="Microbiol. Resour. Announc.">
        <title>Complete Genome Sequence of the First Colistin-Resistant Raoultella electrica Strain.</title>
        <authorList>
            <person name="Aldeia C."/>
            <person name="Campos-Madueno E.I."/>
            <person name="Sendi P."/>
            <person name="Endimiani A."/>
        </authorList>
    </citation>
    <scope>NUCLEOTIDE SEQUENCE [LARGE SCALE GENOMIC DNA]</scope>
    <source>
        <strain evidence="5 6">S2-IND-01-C</strain>
    </source>
</reference>
<dbReference type="PANTHER" id="PTHR43638">
    <property type="entry name" value="OXIDOREDUCTASE, ALDO/KETO REDUCTASE FAMILY PROTEIN"/>
    <property type="match status" value="1"/>
</dbReference>
<sequence length="284" mass="30907">MMEKTLSFGDRAAVPAIGQGTWFMGENRSRRAQEIAALRAGVEQGLTVIDTAEMYAHGGAEEIVGEAIRGLRDRVVLVSKVYPWHAGGQKLMDACEASLRRLGTDYLDMYLLHWAGEFSFAETVAGMETLVTQGKIRRWGVSNLDTAAMQALWQVAGGDQCATNQVLYHLASRGIEHDLLKWCQQRALPVMAYSPLAQAGRLRDGLLNHRVVTHIAKERGVSAAQILLAWVISHPGVMAIPKAASVEHVAQNAAALTLTLTAQERSQLDNAFPAPGNKVPLDMV</sequence>
<proteinExistence type="predicted"/>
<dbReference type="CDD" id="cd19138">
    <property type="entry name" value="AKR_YeaE"/>
    <property type="match status" value="1"/>
</dbReference>
<dbReference type="PANTHER" id="PTHR43638:SF3">
    <property type="entry name" value="ALDEHYDE REDUCTASE"/>
    <property type="match status" value="1"/>
</dbReference>
<dbReference type="AlphaFoldDB" id="A0AAJ5UCK9"/>
<keyword evidence="6" id="KW-1185">Reference proteome</keyword>
<dbReference type="InterPro" id="IPR020471">
    <property type="entry name" value="AKR"/>
</dbReference>
<evidence type="ECO:0000256" key="3">
    <source>
        <dbReference type="PIRSR" id="PIRSR000097-3"/>
    </source>
</evidence>
<evidence type="ECO:0000313" key="6">
    <source>
        <dbReference type="Proteomes" id="UP001210130"/>
    </source>
</evidence>
<feature type="active site" description="Proton donor" evidence="1">
    <location>
        <position position="55"/>
    </location>
</feature>
<dbReference type="SUPFAM" id="SSF51430">
    <property type="entry name" value="NAD(P)-linked oxidoreductase"/>
    <property type="match status" value="1"/>
</dbReference>
<feature type="site" description="Lowers pKa of active site Tyr" evidence="3">
    <location>
        <position position="80"/>
    </location>
</feature>
<evidence type="ECO:0000256" key="2">
    <source>
        <dbReference type="PIRSR" id="PIRSR000097-2"/>
    </source>
</evidence>
<dbReference type="InterPro" id="IPR036812">
    <property type="entry name" value="NAD(P)_OxRdtase_dom_sf"/>
</dbReference>
<feature type="domain" description="NADP-dependent oxidoreductase" evidence="4">
    <location>
        <begin position="17"/>
        <end position="270"/>
    </location>
</feature>
<dbReference type="InterPro" id="IPR023210">
    <property type="entry name" value="NADP_OxRdtase_dom"/>
</dbReference>
<evidence type="ECO:0000256" key="1">
    <source>
        <dbReference type="PIRSR" id="PIRSR000097-1"/>
    </source>
</evidence>
<name>A0AAJ5UCK9_9ENTR</name>
<evidence type="ECO:0000313" key="5">
    <source>
        <dbReference type="EMBL" id="WBW59449.1"/>
    </source>
</evidence>
<feature type="binding site" evidence="2">
    <location>
        <position position="113"/>
    </location>
    <ligand>
        <name>substrate</name>
    </ligand>
</feature>
<gene>
    <name evidence="5" type="ORF">OR613_15540</name>
</gene>
<dbReference type="Gene3D" id="3.20.20.100">
    <property type="entry name" value="NADP-dependent oxidoreductase domain"/>
    <property type="match status" value="1"/>
</dbReference>
<organism evidence="5 6">
    <name type="scientific">Klebsiella electrica</name>
    <dbReference type="NCBI Taxonomy" id="1259973"/>
    <lineage>
        <taxon>Bacteria</taxon>
        <taxon>Pseudomonadati</taxon>
        <taxon>Pseudomonadota</taxon>
        <taxon>Gammaproteobacteria</taxon>
        <taxon>Enterobacterales</taxon>
        <taxon>Enterobacteriaceae</taxon>
        <taxon>Klebsiella/Raoultella group</taxon>
        <taxon>Klebsiella</taxon>
    </lineage>
</organism>
<dbReference type="PRINTS" id="PR00069">
    <property type="entry name" value="ALDKETRDTASE"/>
</dbReference>
<protein>
    <submittedName>
        <fullName evidence="5">Aldo/keto reductase</fullName>
    </submittedName>
</protein>
<dbReference type="Proteomes" id="UP001210130">
    <property type="component" value="Chromosome"/>
</dbReference>
<dbReference type="PIRSF" id="PIRSF000097">
    <property type="entry name" value="AKR"/>
    <property type="match status" value="1"/>
</dbReference>
<dbReference type="GO" id="GO:0016491">
    <property type="term" value="F:oxidoreductase activity"/>
    <property type="evidence" value="ECO:0007669"/>
    <property type="project" value="InterPro"/>
</dbReference>
<evidence type="ECO:0000259" key="4">
    <source>
        <dbReference type="Pfam" id="PF00248"/>
    </source>
</evidence>